<reference evidence="1 2" key="1">
    <citation type="submission" date="2021-04" db="EMBL/GenBank/DDBJ databases">
        <authorList>
            <person name="De Guttry C."/>
            <person name="Zahm M."/>
            <person name="Klopp C."/>
            <person name="Cabau C."/>
            <person name="Louis A."/>
            <person name="Berthelot C."/>
            <person name="Parey E."/>
            <person name="Roest Crollius H."/>
            <person name="Montfort J."/>
            <person name="Robinson-Rechavi M."/>
            <person name="Bucao C."/>
            <person name="Bouchez O."/>
            <person name="Gislard M."/>
            <person name="Lluch J."/>
            <person name="Milhes M."/>
            <person name="Lampietro C."/>
            <person name="Lopez Roques C."/>
            <person name="Donnadieu C."/>
            <person name="Braasch I."/>
            <person name="Desvignes T."/>
            <person name="Postlethwait J."/>
            <person name="Bobe J."/>
            <person name="Wedekind C."/>
            <person name="Guiguen Y."/>
        </authorList>
    </citation>
    <scope>NUCLEOTIDE SEQUENCE [LARGE SCALE GENOMIC DNA]</scope>
    <source>
        <strain evidence="1">Cs_M1</strain>
        <tissue evidence="1">Blood</tissue>
    </source>
</reference>
<evidence type="ECO:0000313" key="2">
    <source>
        <dbReference type="Proteomes" id="UP001356427"/>
    </source>
</evidence>
<sequence>MGSLASEVLDEAHCFWAMCPHPCFWELEQRIAKGNPLHINQSQAHQREHNTRLESVDLHFPGFNSVDHSPSDMQHKGVKASPHVAVKELICLLSSKTSKMNRKKSNNVWKRVQFQ</sequence>
<dbReference type="EMBL" id="JAGTTL010000021">
    <property type="protein sequence ID" value="KAK6306572.1"/>
    <property type="molecule type" value="Genomic_DNA"/>
</dbReference>
<proteinExistence type="predicted"/>
<organism evidence="1 2">
    <name type="scientific">Coregonus suidteri</name>
    <dbReference type="NCBI Taxonomy" id="861788"/>
    <lineage>
        <taxon>Eukaryota</taxon>
        <taxon>Metazoa</taxon>
        <taxon>Chordata</taxon>
        <taxon>Craniata</taxon>
        <taxon>Vertebrata</taxon>
        <taxon>Euteleostomi</taxon>
        <taxon>Actinopterygii</taxon>
        <taxon>Neopterygii</taxon>
        <taxon>Teleostei</taxon>
        <taxon>Protacanthopterygii</taxon>
        <taxon>Salmoniformes</taxon>
        <taxon>Salmonidae</taxon>
        <taxon>Coregoninae</taxon>
        <taxon>Coregonus</taxon>
    </lineage>
</organism>
<evidence type="ECO:0000313" key="1">
    <source>
        <dbReference type="EMBL" id="KAK6306572.1"/>
    </source>
</evidence>
<dbReference type="AlphaFoldDB" id="A0AAN8L732"/>
<keyword evidence="2" id="KW-1185">Reference proteome</keyword>
<name>A0AAN8L732_9TELE</name>
<gene>
    <name evidence="1" type="ORF">J4Q44_G00234970</name>
</gene>
<protein>
    <submittedName>
        <fullName evidence="1">Uncharacterized protein</fullName>
    </submittedName>
</protein>
<accession>A0AAN8L732</accession>
<dbReference type="Proteomes" id="UP001356427">
    <property type="component" value="Unassembled WGS sequence"/>
</dbReference>
<comment type="caution">
    <text evidence="1">The sequence shown here is derived from an EMBL/GenBank/DDBJ whole genome shotgun (WGS) entry which is preliminary data.</text>
</comment>